<dbReference type="AlphaFoldDB" id="A0A286AEB7"/>
<dbReference type="PROSITE" id="PS50871">
    <property type="entry name" value="C1Q"/>
    <property type="match status" value="1"/>
</dbReference>
<keyword evidence="4" id="KW-1185">Reference proteome</keyword>
<reference evidence="4" key="1">
    <citation type="submission" date="2017-09" db="EMBL/GenBank/DDBJ databases">
        <authorList>
            <person name="Varghese N."/>
            <person name="Submissions S."/>
        </authorList>
    </citation>
    <scope>NUCLEOTIDE SEQUENCE [LARGE SCALE GENOMIC DNA]</scope>
    <source>
        <strain evidence="4">CGMCC 1.12803</strain>
    </source>
</reference>
<feature type="signal peptide" evidence="1">
    <location>
        <begin position="1"/>
        <end position="18"/>
    </location>
</feature>
<name>A0A286AEB7_9SPHI</name>
<dbReference type="InterPro" id="IPR008983">
    <property type="entry name" value="Tumour_necrosis_fac-like_dom"/>
</dbReference>
<dbReference type="InterPro" id="IPR001073">
    <property type="entry name" value="C1q_dom"/>
</dbReference>
<gene>
    <name evidence="3" type="ORF">SAMN06297358_3930</name>
</gene>
<evidence type="ECO:0000313" key="4">
    <source>
        <dbReference type="Proteomes" id="UP000219281"/>
    </source>
</evidence>
<evidence type="ECO:0000259" key="2">
    <source>
        <dbReference type="PROSITE" id="PS50871"/>
    </source>
</evidence>
<dbReference type="SUPFAM" id="SSF49842">
    <property type="entry name" value="TNF-like"/>
    <property type="match status" value="1"/>
</dbReference>
<evidence type="ECO:0000256" key="1">
    <source>
        <dbReference type="SAM" id="SignalP"/>
    </source>
</evidence>
<feature type="chain" id="PRO_5012357528" evidence="1">
    <location>
        <begin position="19"/>
        <end position="244"/>
    </location>
</feature>
<dbReference type="Pfam" id="PF00386">
    <property type="entry name" value="C1q"/>
    <property type="match status" value="1"/>
</dbReference>
<feature type="domain" description="C1q" evidence="2">
    <location>
        <begin position="105"/>
        <end position="244"/>
    </location>
</feature>
<accession>A0A286AEB7</accession>
<proteinExistence type="predicted"/>
<dbReference type="Proteomes" id="UP000219281">
    <property type="component" value="Unassembled WGS sequence"/>
</dbReference>
<dbReference type="OrthoDB" id="1255557at2"/>
<dbReference type="Gene3D" id="2.60.120.40">
    <property type="match status" value="1"/>
</dbReference>
<keyword evidence="1" id="KW-0732">Signal</keyword>
<dbReference type="RefSeq" id="WP_097133686.1">
    <property type="nucleotide sequence ID" value="NZ_OCMT01000004.1"/>
</dbReference>
<evidence type="ECO:0000313" key="3">
    <source>
        <dbReference type="EMBL" id="SOD20217.1"/>
    </source>
</evidence>
<dbReference type="EMBL" id="OCMT01000004">
    <property type="protein sequence ID" value="SOD20217.1"/>
    <property type="molecule type" value="Genomic_DNA"/>
</dbReference>
<sequence>MRKLFTLIILGVAFGAKAQNVGVNTTDPKATLQVVGAPGTAGIPDGIIPPKLTRAQLIAKTGYGTDQIGAIVYVTDLSGTTNAATASVLQIGHYSFDGTKWNNMLIPKFTGFLATRNTNYTFGGGTPSKLVVYPTSTDNPNGWYNTANGRFTPQVAGYYQFNAALRIVSSTGGEKVILLAKNGIDVNTGVSLAGSNYYMATVSAVIYLNGTTDYVDVRCYADNALTDIVTTPITSFFQGYLVGQ</sequence>
<organism evidence="3 4">
    <name type="scientific">Pedobacter xixiisoli</name>
    <dbReference type="NCBI Taxonomy" id="1476464"/>
    <lineage>
        <taxon>Bacteria</taxon>
        <taxon>Pseudomonadati</taxon>
        <taxon>Bacteroidota</taxon>
        <taxon>Sphingobacteriia</taxon>
        <taxon>Sphingobacteriales</taxon>
        <taxon>Sphingobacteriaceae</taxon>
        <taxon>Pedobacter</taxon>
    </lineage>
</organism>
<protein>
    <submittedName>
        <fullName evidence="3">C1q domain-containing protein</fullName>
    </submittedName>
</protein>